<gene>
    <name evidence="2" type="ORF">EV378_5999</name>
</gene>
<evidence type="ECO:0000313" key="2">
    <source>
        <dbReference type="EMBL" id="TCK22002.1"/>
    </source>
</evidence>
<dbReference type="InterPro" id="IPR042070">
    <property type="entry name" value="PucR_C-HTH_sf"/>
</dbReference>
<proteinExistence type="predicted"/>
<dbReference type="Gene3D" id="1.10.10.2840">
    <property type="entry name" value="PucR C-terminal helix-turn-helix domain"/>
    <property type="match status" value="1"/>
</dbReference>
<protein>
    <submittedName>
        <fullName evidence="2">PucR-like helix-turn-helix protein</fullName>
    </submittedName>
</protein>
<dbReference type="InterPro" id="IPR036390">
    <property type="entry name" value="WH_DNA-bd_sf"/>
</dbReference>
<dbReference type="OrthoDB" id="5051269at2"/>
<dbReference type="InterPro" id="IPR051448">
    <property type="entry name" value="CdaR-like_regulators"/>
</dbReference>
<name>A0A4R1HWT1_PSEEN</name>
<organism evidence="2 3">
    <name type="scientific">Pseudonocardia endophytica</name>
    <dbReference type="NCBI Taxonomy" id="401976"/>
    <lineage>
        <taxon>Bacteria</taxon>
        <taxon>Bacillati</taxon>
        <taxon>Actinomycetota</taxon>
        <taxon>Actinomycetes</taxon>
        <taxon>Pseudonocardiales</taxon>
        <taxon>Pseudonocardiaceae</taxon>
        <taxon>Pseudonocardia</taxon>
    </lineage>
</organism>
<dbReference type="PANTHER" id="PTHR33744">
    <property type="entry name" value="CARBOHYDRATE DIACID REGULATOR"/>
    <property type="match status" value="1"/>
</dbReference>
<dbReference type="EMBL" id="SMFZ01000002">
    <property type="protein sequence ID" value="TCK22002.1"/>
    <property type="molecule type" value="Genomic_DNA"/>
</dbReference>
<comment type="caution">
    <text evidence="2">The sequence shown here is derived from an EMBL/GenBank/DDBJ whole genome shotgun (WGS) entry which is preliminary data.</text>
</comment>
<dbReference type="AlphaFoldDB" id="A0A4R1HWT1"/>
<dbReference type="Pfam" id="PF13556">
    <property type="entry name" value="HTH_30"/>
    <property type="match status" value="1"/>
</dbReference>
<reference evidence="2 3" key="1">
    <citation type="submission" date="2019-03" db="EMBL/GenBank/DDBJ databases">
        <title>Sequencing the genomes of 1000 actinobacteria strains.</title>
        <authorList>
            <person name="Klenk H.-P."/>
        </authorList>
    </citation>
    <scope>NUCLEOTIDE SEQUENCE [LARGE SCALE GENOMIC DNA]</scope>
    <source>
        <strain evidence="2 3">DSM 44969</strain>
    </source>
</reference>
<dbReference type="SUPFAM" id="SSF46785">
    <property type="entry name" value="Winged helix' DNA-binding domain"/>
    <property type="match status" value="1"/>
</dbReference>
<evidence type="ECO:0000259" key="1">
    <source>
        <dbReference type="Pfam" id="PF13556"/>
    </source>
</evidence>
<accession>A0A4R1HWT1</accession>
<dbReference type="PANTHER" id="PTHR33744:SF7">
    <property type="entry name" value="PUCR FAMILY TRANSCRIPTIONAL REGULATOR"/>
    <property type="match status" value="1"/>
</dbReference>
<dbReference type="RefSeq" id="WP_132430677.1">
    <property type="nucleotide sequence ID" value="NZ_SMFZ01000002.1"/>
</dbReference>
<keyword evidence="3" id="KW-1185">Reference proteome</keyword>
<dbReference type="Proteomes" id="UP000295560">
    <property type="component" value="Unassembled WGS sequence"/>
</dbReference>
<evidence type="ECO:0000313" key="3">
    <source>
        <dbReference type="Proteomes" id="UP000295560"/>
    </source>
</evidence>
<feature type="domain" description="PucR C-terminal helix-turn-helix" evidence="1">
    <location>
        <begin position="296"/>
        <end position="352"/>
    </location>
</feature>
<dbReference type="InterPro" id="IPR025736">
    <property type="entry name" value="PucR_C-HTH_dom"/>
</dbReference>
<sequence>MYGLLLRLSALDADAASALRVIGFYDVLVEQSASVDVILQRTAALAGCAVGLRRADTPHGRRADVNTPVHDGTPPIWARIRAVPEEHEVWVERLGAELPLDDLLLERFALASSVALSRRQRDVEVMDGPALLRLAIDSTADETRRRSALNRMGLTPNGVVHVVAADGAPDAVDVLARQAGHLLARASVDTVHALVFGGPVSTTSGVPTGVRAGIAAPHPAVSLPDAWREAGIALRYALPSRHDHPPYSLDEAVAVRYAALGGFGLLAERMSPEAIGEVADVRALDGLADDPAGEELLHTLEVVASTESIRRAATILHLHHNTVAHRVARAEKVLGFSLAEPYSRSRLMLALVLRRLRDSAEPA</sequence>